<organism evidence="2 3">
    <name type="scientific">Zea mays</name>
    <name type="common">Maize</name>
    <dbReference type="NCBI Taxonomy" id="4577"/>
    <lineage>
        <taxon>Eukaryota</taxon>
        <taxon>Viridiplantae</taxon>
        <taxon>Streptophyta</taxon>
        <taxon>Embryophyta</taxon>
        <taxon>Tracheophyta</taxon>
        <taxon>Spermatophyta</taxon>
        <taxon>Magnoliopsida</taxon>
        <taxon>Liliopsida</taxon>
        <taxon>Poales</taxon>
        <taxon>Poaceae</taxon>
        <taxon>PACMAD clade</taxon>
        <taxon>Panicoideae</taxon>
        <taxon>Andropogonodae</taxon>
        <taxon>Andropogoneae</taxon>
        <taxon>Tripsacinae</taxon>
        <taxon>Zea</taxon>
    </lineage>
</organism>
<accession>A0A804NDD9</accession>
<name>A0A804NDD9_MAIZE</name>
<evidence type="ECO:0007829" key="4">
    <source>
        <dbReference type="PeptideAtlas" id="A0A804NDD9"/>
    </source>
</evidence>
<feature type="compositionally biased region" description="Acidic residues" evidence="1">
    <location>
        <begin position="34"/>
        <end position="43"/>
    </location>
</feature>
<dbReference type="InterPro" id="IPR006502">
    <property type="entry name" value="PDDEXK-like"/>
</dbReference>
<dbReference type="PANTHER" id="PTHR31579:SF58">
    <property type="entry name" value="PLANT-SPECIFIC DOMAIN TIGR01615 FAMILY PROTEIN"/>
    <property type="match status" value="1"/>
</dbReference>
<evidence type="ECO:0000256" key="1">
    <source>
        <dbReference type="SAM" id="MobiDB-lite"/>
    </source>
</evidence>
<dbReference type="PANTHER" id="PTHR31579">
    <property type="entry name" value="OS03G0796600 PROTEIN"/>
    <property type="match status" value="1"/>
</dbReference>
<gene>
    <name evidence="2" type="primary">LOC100193809</name>
</gene>
<keyword evidence="4" id="KW-1267">Proteomics identification</keyword>
<reference evidence="2" key="2">
    <citation type="submission" date="2019-07" db="EMBL/GenBank/DDBJ databases">
        <authorList>
            <person name="Seetharam A."/>
            <person name="Woodhouse M."/>
            <person name="Cannon E."/>
        </authorList>
    </citation>
    <scope>NUCLEOTIDE SEQUENCE [LARGE SCALE GENOMIC DNA]</scope>
    <source>
        <strain evidence="2">cv. B73</strain>
    </source>
</reference>
<dbReference type="EnsemblPlants" id="Zm00001eb153020_T002">
    <property type="protein sequence ID" value="Zm00001eb153020_P002"/>
    <property type="gene ID" value="Zm00001eb153020"/>
</dbReference>
<reference evidence="3" key="1">
    <citation type="submission" date="2015-12" db="EMBL/GenBank/DDBJ databases">
        <title>Update maize B73 reference genome by single molecule sequencing technologies.</title>
        <authorList>
            <consortium name="Maize Genome Sequencing Project"/>
            <person name="Ware D."/>
        </authorList>
    </citation>
    <scope>NUCLEOTIDE SEQUENCE [LARGE SCALE GENOMIC DNA]</scope>
    <source>
        <strain evidence="3">cv. B73</strain>
    </source>
</reference>
<dbReference type="AlphaFoldDB" id="A0A804NDD9"/>
<dbReference type="Gramene" id="Zm00001eb153020_T002">
    <property type="protein sequence ID" value="Zm00001eb153020_P002"/>
    <property type="gene ID" value="Zm00001eb153020"/>
</dbReference>
<dbReference type="OrthoDB" id="691424at2759"/>
<sequence length="210" mass="23312">MVMEETIDDSEMSLSNMVLGFLEDFERDERRPENDDDNNEEEGSSGGDTAESKAFWQTQHLQLREALAKGSPAESRIRADTEEAVKSMRAAACSCSCTGRPAARDCRPCMLRHVADRLRDAGYDSALCKSKWTRSPDIPSGEHSYVEVAVQTRSGKSVRVVVELSFRAEFEVARASAGYRALVTALPEKQTKFRASMLTFDFGRTALEVA</sequence>
<reference evidence="2" key="3">
    <citation type="submission" date="2021-05" db="UniProtKB">
        <authorList>
            <consortium name="EnsemblPlants"/>
        </authorList>
    </citation>
    <scope>IDENTIFICATION</scope>
    <source>
        <strain evidence="2">cv. B73</strain>
    </source>
</reference>
<proteinExistence type="evidence at protein level"/>
<feature type="region of interest" description="Disordered" evidence="1">
    <location>
        <begin position="1"/>
        <end position="51"/>
    </location>
</feature>
<feature type="compositionally biased region" description="Acidic residues" evidence="1">
    <location>
        <begin position="1"/>
        <end position="11"/>
    </location>
</feature>
<evidence type="ECO:0000313" key="2">
    <source>
        <dbReference type="EnsemblPlants" id="Zm00001eb153020_P002"/>
    </source>
</evidence>
<dbReference type="Proteomes" id="UP000007305">
    <property type="component" value="Chromosome 3"/>
</dbReference>
<keyword evidence="3" id="KW-1185">Reference proteome</keyword>
<protein>
    <recommendedName>
        <fullName evidence="5">Plant-specific domain TIGR01615 family protein</fullName>
    </recommendedName>
</protein>
<evidence type="ECO:0000313" key="3">
    <source>
        <dbReference type="Proteomes" id="UP000007305"/>
    </source>
</evidence>
<dbReference type="Pfam" id="PF04720">
    <property type="entry name" value="PDDEXK_6"/>
    <property type="match status" value="1"/>
</dbReference>
<evidence type="ECO:0008006" key="5">
    <source>
        <dbReference type="Google" id="ProtNLM"/>
    </source>
</evidence>